<dbReference type="InterPro" id="IPR001387">
    <property type="entry name" value="Cro/C1-type_HTH"/>
</dbReference>
<dbReference type="EMBL" id="LR134476">
    <property type="protein sequence ID" value="VEI13270.1"/>
    <property type="molecule type" value="Genomic_DNA"/>
</dbReference>
<protein>
    <submittedName>
        <fullName evidence="2">Transcriptional regulator, y4mF family</fullName>
    </submittedName>
</protein>
<dbReference type="SUPFAM" id="SSF47413">
    <property type="entry name" value="lambda repressor-like DNA-binding domains"/>
    <property type="match status" value="1"/>
</dbReference>
<accession>A0A448PEE9</accession>
<evidence type="ECO:0000259" key="1">
    <source>
        <dbReference type="PROSITE" id="PS50943"/>
    </source>
</evidence>
<reference evidence="2 3" key="1">
    <citation type="submission" date="2018-12" db="EMBL/GenBank/DDBJ databases">
        <authorList>
            <consortium name="Pathogen Informatics"/>
        </authorList>
    </citation>
    <scope>NUCLEOTIDE SEQUENCE [LARGE SCALE GENOMIC DNA]</scope>
    <source>
        <strain evidence="2 3">NCTC13354</strain>
    </source>
</reference>
<dbReference type="Gene3D" id="1.10.260.40">
    <property type="entry name" value="lambda repressor-like DNA-binding domains"/>
    <property type="match status" value="1"/>
</dbReference>
<dbReference type="RefSeq" id="WP_164712362.1">
    <property type="nucleotide sequence ID" value="NZ_LR134476.1"/>
</dbReference>
<organism evidence="2 3">
    <name type="scientific">Trueperella bialowiezensis</name>
    <dbReference type="NCBI Taxonomy" id="312285"/>
    <lineage>
        <taxon>Bacteria</taxon>
        <taxon>Bacillati</taxon>
        <taxon>Actinomycetota</taxon>
        <taxon>Actinomycetes</taxon>
        <taxon>Actinomycetales</taxon>
        <taxon>Actinomycetaceae</taxon>
        <taxon>Trueperella</taxon>
    </lineage>
</organism>
<dbReference type="KEGG" id="tbw:NCTC13354_00982"/>
<dbReference type="InterPro" id="IPR010982">
    <property type="entry name" value="Lambda_DNA-bd_dom_sf"/>
</dbReference>
<dbReference type="GO" id="GO:0003677">
    <property type="term" value="F:DNA binding"/>
    <property type="evidence" value="ECO:0007669"/>
    <property type="project" value="InterPro"/>
</dbReference>
<feature type="domain" description="HTH cro/C1-type" evidence="1">
    <location>
        <begin position="33"/>
        <end position="87"/>
    </location>
</feature>
<dbReference type="PROSITE" id="PS50943">
    <property type="entry name" value="HTH_CROC1"/>
    <property type="match status" value="1"/>
</dbReference>
<evidence type="ECO:0000313" key="2">
    <source>
        <dbReference type="EMBL" id="VEI13270.1"/>
    </source>
</evidence>
<dbReference type="Pfam" id="PF01381">
    <property type="entry name" value="HTH_3"/>
    <property type="match status" value="1"/>
</dbReference>
<gene>
    <name evidence="2" type="ORF">NCTC13354_00982</name>
</gene>
<dbReference type="AlphaFoldDB" id="A0A448PEE9"/>
<dbReference type="CDD" id="cd00093">
    <property type="entry name" value="HTH_XRE"/>
    <property type="match status" value="1"/>
</dbReference>
<sequence>MDIFDQLGVDVNDVGVTNSIDMYSQLREVTQELVKIRKERNLRQQDVADELMISRQAVAKIEDPNNNPKISTLIGYALAVGARINISVTKDQYALFD</sequence>
<proteinExistence type="predicted"/>
<evidence type="ECO:0000313" key="3">
    <source>
        <dbReference type="Proteomes" id="UP000269542"/>
    </source>
</evidence>
<keyword evidence="3" id="KW-1185">Reference proteome</keyword>
<name>A0A448PEE9_9ACTO</name>
<dbReference type="SMART" id="SM00530">
    <property type="entry name" value="HTH_XRE"/>
    <property type="match status" value="1"/>
</dbReference>
<dbReference type="Proteomes" id="UP000269542">
    <property type="component" value="Chromosome"/>
</dbReference>